<organism evidence="1 2">
    <name type="scientific">Rhabditophanes sp. KR3021</name>
    <dbReference type="NCBI Taxonomy" id="114890"/>
    <lineage>
        <taxon>Eukaryota</taxon>
        <taxon>Metazoa</taxon>
        <taxon>Ecdysozoa</taxon>
        <taxon>Nematoda</taxon>
        <taxon>Chromadorea</taxon>
        <taxon>Rhabditida</taxon>
        <taxon>Tylenchina</taxon>
        <taxon>Panagrolaimomorpha</taxon>
        <taxon>Strongyloidoidea</taxon>
        <taxon>Alloionematidae</taxon>
        <taxon>Rhabditophanes</taxon>
    </lineage>
</organism>
<accession>A0AC35TWD5</accession>
<name>A0AC35TWD5_9BILA</name>
<evidence type="ECO:0000313" key="2">
    <source>
        <dbReference type="WBParaSite" id="RSKR_0000517900.1"/>
    </source>
</evidence>
<evidence type="ECO:0000313" key="1">
    <source>
        <dbReference type="Proteomes" id="UP000095286"/>
    </source>
</evidence>
<protein>
    <submittedName>
        <fullName evidence="2">Cytochrome P450</fullName>
    </submittedName>
</protein>
<proteinExistence type="predicted"/>
<sequence length="503" mass="57533">MIVVDLFLAFLVIYILFNISAILKWWKARQRSNELAAQFYGPPGLPVFGNMLNFIGGSVAMANYMSTEVNKAAEAGEDIMKFNVGPFLWIVPLTGKAVEAVVESSEEIKKDDNYDFAAKWFGQGLLTSSGDRWRQRRKLLTPSFNTPVLKGFLVDFNEQTKILLSKFDAVCDGKTEVNVFPYLQKAALDMICATAMGYNLKSQEDPENEYLQATSKFHSLLTHFSVNPQYKVDALYYIFGRGFELDKVLKTLKAFTSKVIETKKREIIEFARNNCSGKIKGSLMSSLLELNAQNKLTDIDVKDEADTFVFGGFNSTSTSHSFLLWSLATHPEVQQKLFEEIFDVYGDDERDVIYDDFSKFTYLDMVIKESLRRHPSVPFGFREIQNEFKVLDKTVPKGAHFMLSTYFRNLNPKLFPEPLKFDPDRFLVENITKNHPYDYTPFSSGPRNCIGQTYAMIQIRLVVISVLRRFKLSARKGMDYVIHVPEVVLTPLDDIPIIFSRRV</sequence>
<reference evidence="2" key="1">
    <citation type="submission" date="2016-11" db="UniProtKB">
        <authorList>
            <consortium name="WormBaseParasite"/>
        </authorList>
    </citation>
    <scope>IDENTIFICATION</scope>
    <source>
        <strain evidence="2">KR3021</strain>
    </source>
</reference>
<dbReference type="Proteomes" id="UP000095286">
    <property type="component" value="Unplaced"/>
</dbReference>
<dbReference type="WBParaSite" id="RSKR_0000517900.1">
    <property type="protein sequence ID" value="RSKR_0000517900.1"/>
    <property type="gene ID" value="RSKR_0000517900"/>
</dbReference>